<keyword evidence="10" id="KW-0325">Glycoprotein</keyword>
<evidence type="ECO:0000256" key="11">
    <source>
        <dbReference type="ARBA" id="ARBA00046340"/>
    </source>
</evidence>
<dbReference type="OrthoDB" id="2019572at2759"/>
<keyword evidence="5 12" id="KW-0732">Signal</keyword>
<keyword evidence="9" id="KW-1015">Disulfide bond</keyword>
<evidence type="ECO:0000256" key="2">
    <source>
        <dbReference type="ARBA" id="ARBA00004613"/>
    </source>
</evidence>
<evidence type="ECO:0000256" key="10">
    <source>
        <dbReference type="ARBA" id="ARBA00023180"/>
    </source>
</evidence>
<evidence type="ECO:0000256" key="9">
    <source>
        <dbReference type="ARBA" id="ARBA00023157"/>
    </source>
</evidence>
<evidence type="ECO:0000313" key="14">
    <source>
        <dbReference type="Proteomes" id="UP000027222"/>
    </source>
</evidence>
<evidence type="ECO:0000256" key="3">
    <source>
        <dbReference type="ARBA" id="ARBA00022525"/>
    </source>
</evidence>
<feature type="signal peptide" evidence="12">
    <location>
        <begin position="1"/>
        <end position="19"/>
    </location>
</feature>
<keyword evidence="3" id="KW-0964">Secreted</keyword>
<proteinExistence type="inferred from homology"/>
<comment type="subcellular location">
    <subcellularLocation>
        <location evidence="2">Secreted</location>
    </subcellularLocation>
</comment>
<evidence type="ECO:0000256" key="1">
    <source>
        <dbReference type="ARBA" id="ARBA00001973"/>
    </source>
</evidence>
<dbReference type="Pfam" id="PF22810">
    <property type="entry name" value="LPMO_AA14"/>
    <property type="match status" value="1"/>
</dbReference>
<organism evidence="13 14">
    <name type="scientific">Galerina marginata (strain CBS 339.88)</name>
    <dbReference type="NCBI Taxonomy" id="685588"/>
    <lineage>
        <taxon>Eukaryota</taxon>
        <taxon>Fungi</taxon>
        <taxon>Dikarya</taxon>
        <taxon>Basidiomycota</taxon>
        <taxon>Agaricomycotina</taxon>
        <taxon>Agaricomycetes</taxon>
        <taxon>Agaricomycetidae</taxon>
        <taxon>Agaricales</taxon>
        <taxon>Agaricineae</taxon>
        <taxon>Strophariaceae</taxon>
        <taxon>Galerina</taxon>
    </lineage>
</organism>
<dbReference type="AlphaFoldDB" id="A0A067TSY6"/>
<keyword evidence="8" id="KW-0503">Monooxygenase</keyword>
<dbReference type="Proteomes" id="UP000027222">
    <property type="component" value="Unassembled WGS sequence"/>
</dbReference>
<evidence type="ECO:0000256" key="4">
    <source>
        <dbReference type="ARBA" id="ARBA00022723"/>
    </source>
</evidence>
<comment type="cofactor">
    <cofactor evidence="1">
        <name>Cu(2+)</name>
        <dbReference type="ChEBI" id="CHEBI:29036"/>
    </cofactor>
</comment>
<evidence type="ECO:0000256" key="12">
    <source>
        <dbReference type="SAM" id="SignalP"/>
    </source>
</evidence>
<keyword evidence="4" id="KW-0479">Metal-binding</keyword>
<gene>
    <name evidence="13" type="ORF">GALMADRAFT_60209</name>
</gene>
<evidence type="ECO:0000256" key="5">
    <source>
        <dbReference type="ARBA" id="ARBA00022729"/>
    </source>
</evidence>
<dbReference type="HOGENOM" id="CLU_030284_1_0_1"/>
<dbReference type="InterPro" id="IPR054497">
    <property type="entry name" value="LPMO_AA14"/>
</dbReference>
<sequence length="315" mass="34482">MVRASTLLGTAVWLGAAHAHLAAFHKGMYCINGPSNTPDLNSYAIVYPLYQLNFNDWWFHHVNGCDQYPPADGDFLEIPAGGTFTVEIASNRGKTSLSFNGQYTSEWPDGSTYPEDYVLSRPFPSFPHICPCLIIDRRSVHAQNQSRAAGTAFAISYHSDIKQVTPDNLAVFTVRYNTPWKRILTYDVPANMPACPAGGCICAWGWVPNGCGQPNMYHQPFKCKVTGAKSTTPVAAPKPPVWCEGNPGGCTKGAKQMIAWNQLSGNNIAVSGWDQNGDPKSPAYNSKCGFADGMFSFLCFQPLGNFVCLTRLFFV</sequence>
<evidence type="ECO:0000256" key="6">
    <source>
        <dbReference type="ARBA" id="ARBA00023002"/>
    </source>
</evidence>
<dbReference type="EMBL" id="KL142370">
    <property type="protein sequence ID" value="KDR82083.1"/>
    <property type="molecule type" value="Genomic_DNA"/>
</dbReference>
<keyword evidence="7" id="KW-0186">Copper</keyword>
<accession>A0A067TSY6</accession>
<dbReference type="GO" id="GO:0005576">
    <property type="term" value="C:extracellular region"/>
    <property type="evidence" value="ECO:0007669"/>
    <property type="project" value="UniProtKB-SubCell"/>
</dbReference>
<name>A0A067TSY6_GALM3</name>
<evidence type="ECO:0000256" key="8">
    <source>
        <dbReference type="ARBA" id="ARBA00023033"/>
    </source>
</evidence>
<reference evidence="14" key="1">
    <citation type="journal article" date="2014" name="Proc. Natl. Acad. Sci. U.S.A.">
        <title>Extensive sampling of basidiomycete genomes demonstrates inadequacy of the white-rot/brown-rot paradigm for wood decay fungi.</title>
        <authorList>
            <person name="Riley R."/>
            <person name="Salamov A.A."/>
            <person name="Brown D.W."/>
            <person name="Nagy L.G."/>
            <person name="Floudas D."/>
            <person name="Held B.W."/>
            <person name="Levasseur A."/>
            <person name="Lombard V."/>
            <person name="Morin E."/>
            <person name="Otillar R."/>
            <person name="Lindquist E.A."/>
            <person name="Sun H."/>
            <person name="LaButti K.M."/>
            <person name="Schmutz J."/>
            <person name="Jabbour D."/>
            <person name="Luo H."/>
            <person name="Baker S.E."/>
            <person name="Pisabarro A.G."/>
            <person name="Walton J.D."/>
            <person name="Blanchette R.A."/>
            <person name="Henrissat B."/>
            <person name="Martin F."/>
            <person name="Cullen D."/>
            <person name="Hibbett D.S."/>
            <person name="Grigoriev I.V."/>
        </authorList>
    </citation>
    <scope>NUCLEOTIDE SEQUENCE [LARGE SCALE GENOMIC DNA]</scope>
    <source>
        <strain evidence="14">CBS 339.88</strain>
    </source>
</reference>
<protein>
    <submittedName>
        <fullName evidence="13">Uncharacterized protein</fullName>
    </submittedName>
</protein>
<dbReference type="GO" id="GO:0004497">
    <property type="term" value="F:monooxygenase activity"/>
    <property type="evidence" value="ECO:0007669"/>
    <property type="project" value="UniProtKB-KW"/>
</dbReference>
<dbReference type="GO" id="GO:0046872">
    <property type="term" value="F:metal ion binding"/>
    <property type="evidence" value="ECO:0007669"/>
    <property type="project" value="UniProtKB-KW"/>
</dbReference>
<evidence type="ECO:0000313" key="13">
    <source>
        <dbReference type="EMBL" id="KDR82083.1"/>
    </source>
</evidence>
<dbReference type="STRING" id="685588.A0A067TSY6"/>
<evidence type="ECO:0000256" key="7">
    <source>
        <dbReference type="ARBA" id="ARBA00023008"/>
    </source>
</evidence>
<comment type="similarity">
    <text evidence="11">Belongs to the polysaccharide monooxygenase AA14 family.</text>
</comment>
<keyword evidence="14" id="KW-1185">Reference proteome</keyword>
<keyword evidence="6" id="KW-0560">Oxidoreductase</keyword>
<feature type="chain" id="PRO_5001647199" evidence="12">
    <location>
        <begin position="20"/>
        <end position="315"/>
    </location>
</feature>